<keyword evidence="5" id="KW-0012">Acyltransferase</keyword>
<dbReference type="EMBL" id="JACHFR010000001">
    <property type="protein sequence ID" value="MBB5218355.1"/>
    <property type="molecule type" value="Genomic_DNA"/>
</dbReference>
<dbReference type="PANTHER" id="PTHR36174">
    <property type="entry name" value="LIPID II:GLYCINE GLYCYLTRANSFERASE"/>
    <property type="match status" value="1"/>
</dbReference>
<dbReference type="InterPro" id="IPR003447">
    <property type="entry name" value="FEMABX"/>
</dbReference>
<accession>A0A840SC42</accession>
<dbReference type="Proteomes" id="UP000593591">
    <property type="component" value="Chromosome"/>
</dbReference>
<evidence type="ECO:0000313" key="9">
    <source>
        <dbReference type="Proteomes" id="UP000578697"/>
    </source>
</evidence>
<evidence type="ECO:0000256" key="2">
    <source>
        <dbReference type="ARBA" id="ARBA00022679"/>
    </source>
</evidence>
<evidence type="ECO:0000256" key="3">
    <source>
        <dbReference type="ARBA" id="ARBA00022960"/>
    </source>
</evidence>
<evidence type="ECO:0000313" key="10">
    <source>
        <dbReference type="Proteomes" id="UP000593591"/>
    </source>
</evidence>
<evidence type="ECO:0000256" key="4">
    <source>
        <dbReference type="ARBA" id="ARBA00022984"/>
    </source>
</evidence>
<evidence type="ECO:0000313" key="8">
    <source>
        <dbReference type="EMBL" id="QOS39948.1"/>
    </source>
</evidence>
<dbReference type="Proteomes" id="UP000578697">
    <property type="component" value="Unassembled WGS sequence"/>
</dbReference>
<dbReference type="GO" id="GO:0071555">
    <property type="term" value="P:cell wall organization"/>
    <property type="evidence" value="ECO:0007669"/>
    <property type="project" value="UniProtKB-KW"/>
</dbReference>
<dbReference type="InterPro" id="IPR050644">
    <property type="entry name" value="PG_Glycine_Bridge_Synth"/>
</dbReference>
<dbReference type="PROSITE" id="PS51191">
    <property type="entry name" value="FEMABX"/>
    <property type="match status" value="1"/>
</dbReference>
<reference evidence="8 10" key="1">
    <citation type="submission" date="2018-08" db="EMBL/GenBank/DDBJ databases">
        <title>The first complete genome of Treponema rectale (CHPAT), a commensal spirochete of the bovine rectum.</title>
        <authorList>
            <person name="Staton G.J."/>
            <person name="Clegg S.R."/>
            <person name="Carter S.D."/>
            <person name="Radford A.D."/>
            <person name="Darby A."/>
            <person name="Hall N."/>
            <person name="Birtles R.J."/>
            <person name="Evans N.J."/>
        </authorList>
    </citation>
    <scope>NUCLEOTIDE SEQUENCE [LARGE SCALE GENOMIC DNA]</scope>
    <source>
        <strain evidence="8 10">CHPA</strain>
    </source>
</reference>
<dbReference type="GO" id="GO:0009252">
    <property type="term" value="P:peptidoglycan biosynthetic process"/>
    <property type="evidence" value="ECO:0007669"/>
    <property type="project" value="UniProtKB-KW"/>
</dbReference>
<name>A0A840SC42_9SPIR</name>
<gene>
    <name evidence="8" type="ORF">DYE49_05555</name>
    <name evidence="7" type="ORF">HNP77_000699</name>
</gene>
<evidence type="ECO:0000256" key="6">
    <source>
        <dbReference type="ARBA" id="ARBA00023316"/>
    </source>
</evidence>
<proteinExistence type="inferred from homology"/>
<dbReference type="AlphaFoldDB" id="A0A840SC42"/>
<dbReference type="PANTHER" id="PTHR36174:SF1">
    <property type="entry name" value="LIPID II:GLYCINE GLYCYLTRANSFERASE"/>
    <property type="match status" value="1"/>
</dbReference>
<reference evidence="7 9" key="2">
    <citation type="submission" date="2020-08" db="EMBL/GenBank/DDBJ databases">
        <title>Genomic Encyclopedia of Type Strains, Phase IV (KMG-IV): sequencing the most valuable type-strain genomes for metagenomic binning, comparative biology and taxonomic classification.</title>
        <authorList>
            <person name="Goeker M."/>
        </authorList>
    </citation>
    <scope>NUCLEOTIDE SEQUENCE [LARGE SCALE GENOMIC DNA]</scope>
    <source>
        <strain evidence="7 9">DSM 103679</strain>
    </source>
</reference>
<keyword evidence="2 7" id="KW-0808">Transferase</keyword>
<keyword evidence="9" id="KW-1185">Reference proteome</keyword>
<protein>
    <submittedName>
        <fullName evidence="7">Lipid II:glycine glycyltransferase (Peptidoglycan interpeptide bridge formation enzyme)</fullName>
    </submittedName>
    <submittedName>
        <fullName evidence="8">Peptidoglycan bridge formation glycyltransferase FemA/FemB family protein</fullName>
    </submittedName>
</protein>
<dbReference type="InterPro" id="IPR016181">
    <property type="entry name" value="Acyl_CoA_acyltransferase"/>
</dbReference>
<comment type="similarity">
    <text evidence="1">Belongs to the FemABX family.</text>
</comment>
<dbReference type="SUPFAM" id="SSF55729">
    <property type="entry name" value="Acyl-CoA N-acyltransferases (Nat)"/>
    <property type="match status" value="1"/>
</dbReference>
<sequence>MASRRFLQDKFWVNFKGEHGWTPVFYENKDIHVSLMTRRFSLKIKKFSIAYVPMAPEYEGEVSEENTEKFFNRVNLISKNLLPLLPSDTICIRYDFPIDFDSIEQRNEFILSSRNSAVKAGCPALRHSPVAVQPPDTTVLDLSKSEEEILAGMKNKWRYNVRLAVKKNVSVESHDASEEDFGRYFNIFYSLFETTSKRDGVSFHDKKYYTDLLKMSAADKNNPKVTLYLAKHEDDYLAGIITLFCSGEAVYLYGASGNIKRNLMPAYLLQWTAIRDAKKYGCPYYDFYGMPPAADEKHPMHGLYLFKTGFGGKIIHRPGSYDYVLKNNWYAFYSAAEKLRAWWHKVFLKKIAGR</sequence>
<evidence type="ECO:0000256" key="5">
    <source>
        <dbReference type="ARBA" id="ARBA00023315"/>
    </source>
</evidence>
<organism evidence="7 9">
    <name type="scientific">Treponema rectale</name>
    <dbReference type="NCBI Taxonomy" id="744512"/>
    <lineage>
        <taxon>Bacteria</taxon>
        <taxon>Pseudomonadati</taxon>
        <taxon>Spirochaetota</taxon>
        <taxon>Spirochaetia</taxon>
        <taxon>Spirochaetales</taxon>
        <taxon>Treponemataceae</taxon>
        <taxon>Treponema</taxon>
    </lineage>
</organism>
<dbReference type="KEGG" id="trc:DYE49_05555"/>
<dbReference type="EMBL" id="CP031517">
    <property type="protein sequence ID" value="QOS39948.1"/>
    <property type="molecule type" value="Genomic_DNA"/>
</dbReference>
<keyword evidence="6" id="KW-0961">Cell wall biogenesis/degradation</keyword>
<evidence type="ECO:0000256" key="1">
    <source>
        <dbReference type="ARBA" id="ARBA00009943"/>
    </source>
</evidence>
<dbReference type="GO" id="GO:0016755">
    <property type="term" value="F:aminoacyltransferase activity"/>
    <property type="evidence" value="ECO:0007669"/>
    <property type="project" value="InterPro"/>
</dbReference>
<dbReference type="GO" id="GO:0008360">
    <property type="term" value="P:regulation of cell shape"/>
    <property type="evidence" value="ECO:0007669"/>
    <property type="project" value="UniProtKB-KW"/>
</dbReference>
<dbReference type="Pfam" id="PF02388">
    <property type="entry name" value="FemAB"/>
    <property type="match status" value="2"/>
</dbReference>
<keyword evidence="4" id="KW-0573">Peptidoglycan synthesis</keyword>
<keyword evidence="3" id="KW-0133">Cell shape</keyword>
<dbReference type="Gene3D" id="3.40.630.30">
    <property type="match status" value="1"/>
</dbReference>
<evidence type="ECO:0000313" key="7">
    <source>
        <dbReference type="EMBL" id="MBB5218355.1"/>
    </source>
</evidence>
<dbReference type="RefSeq" id="WP_184651775.1">
    <property type="nucleotide sequence ID" value="NZ_JACHFR010000001.1"/>
</dbReference>